<dbReference type="EMBL" id="ASGP02000001">
    <property type="protein sequence ID" value="KAH9528123.1"/>
    <property type="molecule type" value="Genomic_DNA"/>
</dbReference>
<name>A0A922IG06_DERFA</name>
<evidence type="ECO:0000256" key="1">
    <source>
        <dbReference type="SAM" id="Phobius"/>
    </source>
</evidence>
<proteinExistence type="predicted"/>
<dbReference type="Proteomes" id="UP000790347">
    <property type="component" value="Unassembled WGS sequence"/>
</dbReference>
<reference evidence="2" key="2">
    <citation type="journal article" date="2022" name="Res Sq">
        <title>Comparative Genomics Reveals Insights into the Divergent Evolution of Astigmatic Mites and Household Pest Adaptations.</title>
        <authorList>
            <person name="Xiong Q."/>
            <person name="Wan A.T.-Y."/>
            <person name="Liu X.-Y."/>
            <person name="Fung C.S.-H."/>
            <person name="Xiao X."/>
            <person name="Malainual N."/>
            <person name="Hou J."/>
            <person name="Wang L."/>
            <person name="Wang M."/>
            <person name="Yang K."/>
            <person name="Cui Y."/>
            <person name="Leung E."/>
            <person name="Nong W."/>
            <person name="Shin S.-K."/>
            <person name="Au S."/>
            <person name="Jeong K.Y."/>
            <person name="Chew F.T."/>
            <person name="Hui J."/>
            <person name="Leung T.F."/>
            <person name="Tungtrongchitr A."/>
            <person name="Zhong N."/>
            <person name="Liu Z."/>
            <person name="Tsui S."/>
        </authorList>
    </citation>
    <scope>NUCLEOTIDE SEQUENCE</scope>
    <source>
        <strain evidence="2">Derf</strain>
        <tissue evidence="2">Whole organism</tissue>
    </source>
</reference>
<feature type="transmembrane region" description="Helical" evidence="1">
    <location>
        <begin position="42"/>
        <end position="58"/>
    </location>
</feature>
<keyword evidence="3" id="KW-1185">Reference proteome</keyword>
<protein>
    <submittedName>
        <fullName evidence="2">Uncharacterized protein</fullName>
    </submittedName>
</protein>
<sequence length="62" mass="7568">MTEKFKLPNLYGKKTLRLLFNFFSPHFETTFLFELNFVTIEIENYLFFLIFTLFIQIFRSSA</sequence>
<evidence type="ECO:0000313" key="2">
    <source>
        <dbReference type="EMBL" id="KAH9528123.1"/>
    </source>
</evidence>
<gene>
    <name evidence="2" type="ORF">DERF_002094</name>
</gene>
<evidence type="ECO:0000313" key="3">
    <source>
        <dbReference type="Proteomes" id="UP000790347"/>
    </source>
</evidence>
<accession>A0A922IG06</accession>
<organism evidence="2 3">
    <name type="scientific">Dermatophagoides farinae</name>
    <name type="common">American house dust mite</name>
    <dbReference type="NCBI Taxonomy" id="6954"/>
    <lineage>
        <taxon>Eukaryota</taxon>
        <taxon>Metazoa</taxon>
        <taxon>Ecdysozoa</taxon>
        <taxon>Arthropoda</taxon>
        <taxon>Chelicerata</taxon>
        <taxon>Arachnida</taxon>
        <taxon>Acari</taxon>
        <taxon>Acariformes</taxon>
        <taxon>Sarcoptiformes</taxon>
        <taxon>Astigmata</taxon>
        <taxon>Psoroptidia</taxon>
        <taxon>Analgoidea</taxon>
        <taxon>Pyroglyphidae</taxon>
        <taxon>Dermatophagoidinae</taxon>
        <taxon>Dermatophagoides</taxon>
    </lineage>
</organism>
<comment type="caution">
    <text evidence="2">The sequence shown here is derived from an EMBL/GenBank/DDBJ whole genome shotgun (WGS) entry which is preliminary data.</text>
</comment>
<dbReference type="AlphaFoldDB" id="A0A922IG06"/>
<keyword evidence="1" id="KW-0472">Membrane</keyword>
<reference evidence="2" key="1">
    <citation type="submission" date="2013-05" db="EMBL/GenBank/DDBJ databases">
        <authorList>
            <person name="Yim A.K.Y."/>
            <person name="Chan T.F."/>
            <person name="Ji K.M."/>
            <person name="Liu X.Y."/>
            <person name="Zhou J.W."/>
            <person name="Li R.Q."/>
            <person name="Yang K.Y."/>
            <person name="Li J."/>
            <person name="Li M."/>
            <person name="Law P.T.W."/>
            <person name="Wu Y.L."/>
            <person name="Cai Z.L."/>
            <person name="Qin H."/>
            <person name="Bao Y."/>
            <person name="Leung R.K.K."/>
            <person name="Ng P.K.S."/>
            <person name="Zou J."/>
            <person name="Zhong X.J."/>
            <person name="Ran P.X."/>
            <person name="Zhong N.S."/>
            <person name="Liu Z.G."/>
            <person name="Tsui S.K.W."/>
        </authorList>
    </citation>
    <scope>NUCLEOTIDE SEQUENCE</scope>
    <source>
        <strain evidence="2">Derf</strain>
        <tissue evidence="2">Whole organism</tissue>
    </source>
</reference>
<keyword evidence="1" id="KW-0812">Transmembrane</keyword>
<keyword evidence="1" id="KW-1133">Transmembrane helix</keyword>